<dbReference type="InterPro" id="IPR011990">
    <property type="entry name" value="TPR-like_helical_dom_sf"/>
</dbReference>
<dbReference type="Proteomes" id="UP001501523">
    <property type="component" value="Unassembled WGS sequence"/>
</dbReference>
<evidence type="ECO:0000256" key="1">
    <source>
        <dbReference type="ARBA" id="ARBA00007730"/>
    </source>
</evidence>
<feature type="domain" description="Aspartyl/asparaginy/proline hydroxylase" evidence="5">
    <location>
        <begin position="244"/>
        <end position="410"/>
    </location>
</feature>
<dbReference type="SMART" id="SM00028">
    <property type="entry name" value="TPR"/>
    <property type="match status" value="3"/>
</dbReference>
<proteinExistence type="inferred from homology"/>
<evidence type="ECO:0000256" key="2">
    <source>
        <dbReference type="ARBA" id="ARBA00022964"/>
    </source>
</evidence>
<sequence length="436" mass="48761">MNQASPLPHAERRAAALALANQGRMLEAERAFGDLLRELPDDVDALNFLAICAHRRGQIDESLELLGRAHRAQPDDAITLVNLGALQRERGHLDEAHAAMKRGTELAPDLFAARLRLGEILQALGRHADALPVYFGAIMTAQEHGHWLSDATTAVELQPLVKHAMRLVSAGRRELFLGLLQPLRERHGGAALARVEKSLAIYLGELPPNYPEPKQRPKFLYFPDLPAPRFFDRELFPWYAQLEAQTAVIRDEMLALLAEDRDFEPFLGHVDDKQTLHDYLRGDRGAPAWNAFFFYRHGVRHDANALRCPRAAAALDATPLCHVREHAPEVCFSVLTPGSHILPHHGVTNTRVVTHLPLVVPDGDLALNVSGELRRWEEGRCFSFDDTYEHEAWNRSADTRVVVLLDAWNPYLTEVEREAVTELIGAIGDFNRAAGV</sequence>
<keyword evidence="7" id="KW-1185">Reference proteome</keyword>
<feature type="repeat" description="TPR" evidence="4">
    <location>
        <begin position="77"/>
        <end position="110"/>
    </location>
</feature>
<evidence type="ECO:0000256" key="4">
    <source>
        <dbReference type="PROSITE-ProRule" id="PRU00339"/>
    </source>
</evidence>
<dbReference type="InterPro" id="IPR027443">
    <property type="entry name" value="IPNS-like_sf"/>
</dbReference>
<reference evidence="7" key="1">
    <citation type="journal article" date="2019" name="Int. J. Syst. Evol. Microbiol.">
        <title>The Global Catalogue of Microorganisms (GCM) 10K type strain sequencing project: providing services to taxonomists for standard genome sequencing and annotation.</title>
        <authorList>
            <consortium name="The Broad Institute Genomics Platform"/>
            <consortium name="The Broad Institute Genome Sequencing Center for Infectious Disease"/>
            <person name="Wu L."/>
            <person name="Ma J."/>
        </authorList>
    </citation>
    <scope>NUCLEOTIDE SEQUENCE [LARGE SCALE GENOMIC DNA]</scope>
    <source>
        <strain evidence="7">JCM 15421</strain>
    </source>
</reference>
<dbReference type="InterPro" id="IPR019734">
    <property type="entry name" value="TPR_rpt"/>
</dbReference>
<comment type="caution">
    <text evidence="6">The sequence shown here is derived from an EMBL/GenBank/DDBJ whole genome shotgun (WGS) entry which is preliminary data.</text>
</comment>
<evidence type="ECO:0000313" key="6">
    <source>
        <dbReference type="EMBL" id="GAA0710864.1"/>
    </source>
</evidence>
<evidence type="ECO:0000313" key="7">
    <source>
        <dbReference type="Proteomes" id="UP001501523"/>
    </source>
</evidence>
<accession>A0ABP3TKF6</accession>
<dbReference type="InterPro" id="IPR051821">
    <property type="entry name" value="Asp/Asn_beta-hydroxylase"/>
</dbReference>
<keyword evidence="3" id="KW-0560">Oxidoreductase</keyword>
<dbReference type="PROSITE" id="PS50005">
    <property type="entry name" value="TPR"/>
    <property type="match status" value="1"/>
</dbReference>
<keyword evidence="2" id="KW-0223">Dioxygenase</keyword>
<gene>
    <name evidence="6" type="ORF">GCM10009105_12380</name>
</gene>
<dbReference type="InterPro" id="IPR007803">
    <property type="entry name" value="Asp/Arg/Pro-Hydrxlase"/>
</dbReference>
<comment type="similarity">
    <text evidence="1">Belongs to the aspartyl/asparaginyl beta-hydroxylase family.</text>
</comment>
<dbReference type="PANTHER" id="PTHR46332:SF5">
    <property type="entry name" value="ASPARTATE BETA-HYDROXYLASE DOMAIN CONTAINING 2"/>
    <property type="match status" value="1"/>
</dbReference>
<dbReference type="Pfam" id="PF13424">
    <property type="entry name" value="TPR_12"/>
    <property type="match status" value="1"/>
</dbReference>
<evidence type="ECO:0000256" key="3">
    <source>
        <dbReference type="ARBA" id="ARBA00023002"/>
    </source>
</evidence>
<dbReference type="Gene3D" id="2.60.120.330">
    <property type="entry name" value="B-lactam Antibiotic, Isopenicillin N Synthase, Chain"/>
    <property type="match status" value="1"/>
</dbReference>
<dbReference type="Gene3D" id="1.25.40.10">
    <property type="entry name" value="Tetratricopeptide repeat domain"/>
    <property type="match status" value="2"/>
</dbReference>
<dbReference type="PANTHER" id="PTHR46332">
    <property type="entry name" value="ASPARTATE BETA-HYDROXYLASE DOMAIN-CONTAINING PROTEIN 2"/>
    <property type="match status" value="1"/>
</dbReference>
<dbReference type="Pfam" id="PF05118">
    <property type="entry name" value="Asp_Arg_Hydrox"/>
    <property type="match status" value="1"/>
</dbReference>
<dbReference type="SUPFAM" id="SSF51197">
    <property type="entry name" value="Clavaminate synthase-like"/>
    <property type="match status" value="1"/>
</dbReference>
<dbReference type="SUPFAM" id="SSF48452">
    <property type="entry name" value="TPR-like"/>
    <property type="match status" value="1"/>
</dbReference>
<keyword evidence="4" id="KW-0802">TPR repeat</keyword>
<dbReference type="RefSeq" id="WP_343788267.1">
    <property type="nucleotide sequence ID" value="NZ_BAAAEU010000006.1"/>
</dbReference>
<protein>
    <recommendedName>
        <fullName evidence="5">Aspartyl/asparaginy/proline hydroxylase domain-containing protein</fullName>
    </recommendedName>
</protein>
<dbReference type="EMBL" id="BAAAEU010000006">
    <property type="protein sequence ID" value="GAA0710864.1"/>
    <property type="molecule type" value="Genomic_DNA"/>
</dbReference>
<organism evidence="6 7">
    <name type="scientific">Dokdonella soli</name>
    <dbReference type="NCBI Taxonomy" id="529810"/>
    <lineage>
        <taxon>Bacteria</taxon>
        <taxon>Pseudomonadati</taxon>
        <taxon>Pseudomonadota</taxon>
        <taxon>Gammaproteobacteria</taxon>
        <taxon>Lysobacterales</taxon>
        <taxon>Rhodanobacteraceae</taxon>
        <taxon>Dokdonella</taxon>
    </lineage>
</organism>
<name>A0ABP3TKF6_9GAMM</name>
<evidence type="ECO:0000259" key="5">
    <source>
        <dbReference type="Pfam" id="PF05118"/>
    </source>
</evidence>